<gene>
    <name evidence="3" type="ORF">BJ878DRAFT_487916</name>
</gene>
<name>A0A9P8CIZ1_9HELO</name>
<keyword evidence="2" id="KW-0812">Transmembrane</keyword>
<keyword evidence="2" id="KW-0472">Membrane</keyword>
<proteinExistence type="predicted"/>
<dbReference type="Proteomes" id="UP000887226">
    <property type="component" value="Unassembled WGS sequence"/>
</dbReference>
<feature type="region of interest" description="Disordered" evidence="1">
    <location>
        <begin position="89"/>
        <end position="118"/>
    </location>
</feature>
<evidence type="ECO:0000256" key="1">
    <source>
        <dbReference type="SAM" id="MobiDB-lite"/>
    </source>
</evidence>
<feature type="transmembrane region" description="Helical" evidence="2">
    <location>
        <begin position="23"/>
        <end position="44"/>
    </location>
</feature>
<dbReference type="AlphaFoldDB" id="A0A9P8CIZ1"/>
<keyword evidence="4" id="KW-1185">Reference proteome</keyword>
<feature type="region of interest" description="Disordered" evidence="1">
    <location>
        <begin position="161"/>
        <end position="182"/>
    </location>
</feature>
<dbReference type="EMBL" id="MU253748">
    <property type="protein sequence ID" value="KAG9248457.1"/>
    <property type="molecule type" value="Genomic_DNA"/>
</dbReference>
<comment type="caution">
    <text evidence="3">The sequence shown here is derived from an EMBL/GenBank/DDBJ whole genome shotgun (WGS) entry which is preliminary data.</text>
</comment>
<accession>A0A9P8CIZ1</accession>
<protein>
    <submittedName>
        <fullName evidence="3">Uncharacterized protein</fullName>
    </submittedName>
</protein>
<evidence type="ECO:0000313" key="4">
    <source>
        <dbReference type="Proteomes" id="UP000887226"/>
    </source>
</evidence>
<feature type="transmembrane region" description="Helical" evidence="2">
    <location>
        <begin position="50"/>
        <end position="74"/>
    </location>
</feature>
<evidence type="ECO:0000256" key="2">
    <source>
        <dbReference type="SAM" id="Phobius"/>
    </source>
</evidence>
<keyword evidence="2" id="KW-1133">Transmembrane helix</keyword>
<reference evidence="3" key="1">
    <citation type="journal article" date="2021" name="IMA Fungus">
        <title>Genomic characterization of three marine fungi, including Emericellopsis atlantica sp. nov. with signatures of a generalist lifestyle and marine biomass degradation.</title>
        <authorList>
            <person name="Hagestad O.C."/>
            <person name="Hou L."/>
            <person name="Andersen J.H."/>
            <person name="Hansen E.H."/>
            <person name="Altermark B."/>
            <person name="Li C."/>
            <person name="Kuhnert E."/>
            <person name="Cox R.J."/>
            <person name="Crous P.W."/>
            <person name="Spatafora J.W."/>
            <person name="Lail K."/>
            <person name="Amirebrahimi M."/>
            <person name="Lipzen A."/>
            <person name="Pangilinan J."/>
            <person name="Andreopoulos W."/>
            <person name="Hayes R.D."/>
            <person name="Ng V."/>
            <person name="Grigoriev I.V."/>
            <person name="Jackson S.A."/>
            <person name="Sutton T.D.S."/>
            <person name="Dobson A.D.W."/>
            <person name="Rama T."/>
        </authorList>
    </citation>
    <scope>NUCLEOTIDE SEQUENCE</scope>
    <source>
        <strain evidence="3">TRa3180A</strain>
    </source>
</reference>
<sequence length="234" mass="25623">MNFLREVCHDLLRRALRAFPNPVYGSIFLFFFLFTIHLAIIAAITTTVAFSILLFRVALVYVDLAVAVIPYYIFGAQPAIVKIRPQPHATRSPTTVLPTRRRRRSSSSTSSDQAASPLARVASSGILTMSAGPTRDFEGIGGWRFGGPSDDETWTNINSKLELPTEHRRRHQRSKTSSGLPASRFNRVTSQEALMNTSKARTPPSMGVAGEGYFPAVLRKQGATSTAGWKVAAG</sequence>
<dbReference type="OrthoDB" id="4492972at2759"/>
<organism evidence="3 4">
    <name type="scientific">Calycina marina</name>
    <dbReference type="NCBI Taxonomy" id="1763456"/>
    <lineage>
        <taxon>Eukaryota</taxon>
        <taxon>Fungi</taxon>
        <taxon>Dikarya</taxon>
        <taxon>Ascomycota</taxon>
        <taxon>Pezizomycotina</taxon>
        <taxon>Leotiomycetes</taxon>
        <taxon>Helotiales</taxon>
        <taxon>Pezizellaceae</taxon>
        <taxon>Calycina</taxon>
    </lineage>
</organism>
<evidence type="ECO:0000313" key="3">
    <source>
        <dbReference type="EMBL" id="KAG9248457.1"/>
    </source>
</evidence>